<feature type="transmembrane region" description="Helical" evidence="3">
    <location>
        <begin position="590"/>
        <end position="614"/>
    </location>
</feature>
<dbReference type="PANTHER" id="PTHR16255">
    <property type="entry name" value="REQUIRED FOR MEIOTIC NUCLEAR DIVISION PROTEIN 1 HOMOLOG"/>
    <property type="match status" value="1"/>
</dbReference>
<dbReference type="AlphaFoldDB" id="A0AAD5T598"/>
<accession>A0AAD5T598</accession>
<keyword evidence="3" id="KW-0812">Transmembrane</keyword>
<feature type="region of interest" description="Disordered" evidence="2">
    <location>
        <begin position="1"/>
        <end position="26"/>
    </location>
</feature>
<dbReference type="InterPro" id="IPR051624">
    <property type="entry name" value="RMD1/Sad1-interacting"/>
</dbReference>
<dbReference type="Pfam" id="PF02582">
    <property type="entry name" value="DUF155"/>
    <property type="match status" value="1"/>
</dbReference>
<feature type="domain" description="DUF155" evidence="4">
    <location>
        <begin position="395"/>
        <end position="568"/>
    </location>
</feature>
<evidence type="ECO:0000259" key="4">
    <source>
        <dbReference type="Pfam" id="PF02582"/>
    </source>
</evidence>
<evidence type="ECO:0000313" key="6">
    <source>
        <dbReference type="Proteomes" id="UP001211907"/>
    </source>
</evidence>
<comment type="similarity">
    <text evidence="1">Belongs to the RMD1/sif2 family.</text>
</comment>
<comment type="caution">
    <text evidence="5">The sequence shown here is derived from an EMBL/GenBank/DDBJ whole genome shotgun (WGS) entry which is preliminary data.</text>
</comment>
<dbReference type="EMBL" id="JADGJH010000554">
    <property type="protein sequence ID" value="KAJ3126546.1"/>
    <property type="molecule type" value="Genomic_DNA"/>
</dbReference>
<proteinExistence type="inferred from homology"/>
<dbReference type="InterPro" id="IPR003734">
    <property type="entry name" value="DUF155"/>
</dbReference>
<protein>
    <recommendedName>
        <fullName evidence="4">DUF155 domain-containing protein</fullName>
    </recommendedName>
</protein>
<dbReference type="PANTHER" id="PTHR16255:SF15">
    <property type="entry name" value="SPORULATION PROTEIN RMD1"/>
    <property type="match status" value="1"/>
</dbReference>
<evidence type="ECO:0000256" key="2">
    <source>
        <dbReference type="SAM" id="MobiDB-lite"/>
    </source>
</evidence>
<reference evidence="5" key="1">
    <citation type="submission" date="2020-05" db="EMBL/GenBank/DDBJ databases">
        <title>Phylogenomic resolution of chytrid fungi.</title>
        <authorList>
            <person name="Stajich J.E."/>
            <person name="Amses K."/>
            <person name="Simmons R."/>
            <person name="Seto K."/>
            <person name="Myers J."/>
            <person name="Bonds A."/>
            <person name="Quandt C.A."/>
            <person name="Barry K."/>
            <person name="Liu P."/>
            <person name="Grigoriev I."/>
            <person name="Longcore J.E."/>
            <person name="James T.Y."/>
        </authorList>
    </citation>
    <scope>NUCLEOTIDE SEQUENCE</scope>
    <source>
        <strain evidence="5">JEL0513</strain>
    </source>
</reference>
<evidence type="ECO:0000256" key="3">
    <source>
        <dbReference type="SAM" id="Phobius"/>
    </source>
</evidence>
<organism evidence="5 6">
    <name type="scientific">Physocladia obscura</name>
    <dbReference type="NCBI Taxonomy" id="109957"/>
    <lineage>
        <taxon>Eukaryota</taxon>
        <taxon>Fungi</taxon>
        <taxon>Fungi incertae sedis</taxon>
        <taxon>Chytridiomycota</taxon>
        <taxon>Chytridiomycota incertae sedis</taxon>
        <taxon>Chytridiomycetes</taxon>
        <taxon>Chytridiales</taxon>
        <taxon>Chytriomycetaceae</taxon>
        <taxon>Physocladia</taxon>
    </lineage>
</organism>
<evidence type="ECO:0000256" key="1">
    <source>
        <dbReference type="ARBA" id="ARBA00008306"/>
    </source>
</evidence>
<gene>
    <name evidence="5" type="ORF">HK100_010203</name>
</gene>
<keyword evidence="3" id="KW-0472">Membrane</keyword>
<feature type="compositionally biased region" description="Low complexity" evidence="2">
    <location>
        <begin position="16"/>
        <end position="26"/>
    </location>
</feature>
<sequence length="623" mass="67937">MDPLKSPPVGNRRLHSNNNNSNNNSGNINVSGGYSINPAALVFGGISALPGTGSIPVVIPQRTTKTASKLVVFPPASPPIFPVAPVASGSSTNVNAGYDAIPASDELFGGTTSNINSIHHNANITANGPRTEAEALPKEFRSQLPRVTCYCAADSYDLTRIASFLRLKHGVIARRIDECLYVSYEHAATAPSSALILRHSAKRIDLQNAVNVLPTSTVDIANHNIASLDAFAASAPSASTPIHPISIIPVHTAPIEIPVSETIPASLLMPGMFVNFPETHLTDPHLASPPLVPINHSILTSDENGDSLPTSTINVSKSPEAGNSPTSIIEGIRRRVSSRPGGSSSNLMKLNHITSSDNLKEQISATSGSMQSTISQYAFKSQDPTDFRWMGRNEVFLFDFGVIVLWNFTVEEENLYLSILKPFATNPRSAIDAEVEDFHFQYDFSKPNQPRIYNDMITLKSGNPMIKLTISHGISQSAKLARFEHIMEEEITRTTLLPKMMAKYGEVKLTHDDVMKVVGRLFRLRMDVNLVSNVLDTPEIFWSEPELQGLYNAIRTYLEISQRVKLLNKRTGVISDLLDMLSDHLHGSQMTMMTGIVIVLIVITCIVAGGEVYVKILLERKGN</sequence>
<keyword evidence="3" id="KW-1133">Transmembrane helix</keyword>
<dbReference type="GO" id="GO:0005739">
    <property type="term" value="C:mitochondrion"/>
    <property type="evidence" value="ECO:0007669"/>
    <property type="project" value="UniProtKB-ARBA"/>
</dbReference>
<dbReference type="Proteomes" id="UP001211907">
    <property type="component" value="Unassembled WGS sequence"/>
</dbReference>
<keyword evidence="6" id="KW-1185">Reference proteome</keyword>
<name>A0AAD5T598_9FUNG</name>
<evidence type="ECO:0000313" key="5">
    <source>
        <dbReference type="EMBL" id="KAJ3126546.1"/>
    </source>
</evidence>